<reference evidence="2 3" key="1">
    <citation type="submission" date="2014-08" db="EMBL/GenBank/DDBJ databases">
        <authorList>
            <person name="Sisinthy S."/>
        </authorList>
    </citation>
    <scope>NUCLEOTIDE SEQUENCE [LARGE SCALE GENOMIC DNA]</scope>
    <source>
        <strain evidence="2 3">RuG17</strain>
    </source>
</reference>
<feature type="compositionally biased region" description="Basic and acidic residues" evidence="1">
    <location>
        <begin position="33"/>
        <end position="45"/>
    </location>
</feature>
<dbReference type="STRING" id="1001240.GY21_01930"/>
<name>A0A099JRX1_9MICO</name>
<feature type="region of interest" description="Disordered" evidence="1">
    <location>
        <begin position="1"/>
        <end position="45"/>
    </location>
</feature>
<comment type="caution">
    <text evidence="2">The sequence shown here is derived from an EMBL/GenBank/DDBJ whole genome shotgun (WGS) entry which is preliminary data.</text>
</comment>
<evidence type="ECO:0000313" key="2">
    <source>
        <dbReference type="EMBL" id="KGJ81139.1"/>
    </source>
</evidence>
<dbReference type="Proteomes" id="UP000029864">
    <property type="component" value="Unassembled WGS sequence"/>
</dbReference>
<gene>
    <name evidence="2" type="ORF">GY21_01930</name>
</gene>
<keyword evidence="3" id="KW-1185">Reference proteome</keyword>
<accession>A0A099JRX1</accession>
<proteinExistence type="predicted"/>
<evidence type="ECO:0000313" key="3">
    <source>
        <dbReference type="Proteomes" id="UP000029864"/>
    </source>
</evidence>
<protein>
    <submittedName>
        <fullName evidence="2">Uncharacterized protein</fullName>
    </submittedName>
</protein>
<sequence>MRAVCAARDGTGDGVDHERVGLGGGSRELSGSRQDRRARDQALEHEQTRACRHLGGQCRGLRLGAPAQELGGQGGPGRVPIPVVEVDAQETGAAARFHERADANFGVAEYHGQLRYVAAQPARVPGRFENVVADQDGECRVVARSRVGRRANRHAQVMQQPTKSL</sequence>
<dbReference type="AlphaFoldDB" id="A0A099JRX1"/>
<dbReference type="EMBL" id="JPXF01000004">
    <property type="protein sequence ID" value="KGJ81139.1"/>
    <property type="molecule type" value="Genomic_DNA"/>
</dbReference>
<feature type="compositionally biased region" description="Basic and acidic residues" evidence="1">
    <location>
        <begin position="10"/>
        <end position="20"/>
    </location>
</feature>
<evidence type="ECO:0000256" key="1">
    <source>
        <dbReference type="SAM" id="MobiDB-lite"/>
    </source>
</evidence>
<organism evidence="2 3">
    <name type="scientific">Cryobacterium roopkundense</name>
    <dbReference type="NCBI Taxonomy" id="1001240"/>
    <lineage>
        <taxon>Bacteria</taxon>
        <taxon>Bacillati</taxon>
        <taxon>Actinomycetota</taxon>
        <taxon>Actinomycetes</taxon>
        <taxon>Micrococcales</taxon>
        <taxon>Microbacteriaceae</taxon>
        <taxon>Cryobacterium</taxon>
    </lineage>
</organism>